<dbReference type="RefSeq" id="WP_063974318.1">
    <property type="nucleotide sequence ID" value="NZ_LQWZ01000002.1"/>
</dbReference>
<evidence type="ECO:0000313" key="2">
    <source>
        <dbReference type="Proteomes" id="UP000077271"/>
    </source>
</evidence>
<comment type="caution">
    <text evidence="1">The sequence shown here is derived from an EMBL/GenBank/DDBJ whole genome shotgun (WGS) entry which is preliminary data.</text>
</comment>
<proteinExistence type="predicted"/>
<gene>
    <name evidence="1" type="ORF">AWH48_14735</name>
</gene>
<evidence type="ECO:0000313" key="1">
    <source>
        <dbReference type="EMBL" id="OAH59394.1"/>
    </source>
</evidence>
<reference evidence="1 2" key="1">
    <citation type="submission" date="2016-01" db="EMBL/GenBank/DDBJ databases">
        <title>Investigation of taxonomic status of Bacillus aminovorans.</title>
        <authorList>
            <person name="Verma A."/>
            <person name="Pal Y."/>
            <person name="Krishnamurthi S."/>
        </authorList>
    </citation>
    <scope>NUCLEOTIDE SEQUENCE [LARGE SCALE GENOMIC DNA]</scope>
    <source>
        <strain evidence="1 2">DSM 4337</strain>
    </source>
</reference>
<dbReference type="AlphaFoldDB" id="A0A177L1W9"/>
<dbReference type="Proteomes" id="UP000077271">
    <property type="component" value="Unassembled WGS sequence"/>
</dbReference>
<protein>
    <submittedName>
        <fullName evidence="1">Uncharacterized protein</fullName>
    </submittedName>
</protein>
<dbReference type="EMBL" id="LQWZ01000002">
    <property type="protein sequence ID" value="OAH59394.1"/>
    <property type="molecule type" value="Genomic_DNA"/>
</dbReference>
<dbReference type="OrthoDB" id="2597328at2"/>
<accession>A0A177L1W9</accession>
<name>A0A177L1W9_9BACI</name>
<organism evidence="1 2">
    <name type="scientific">Domibacillus aminovorans</name>
    <dbReference type="NCBI Taxonomy" id="29332"/>
    <lineage>
        <taxon>Bacteria</taxon>
        <taxon>Bacillati</taxon>
        <taxon>Bacillota</taxon>
        <taxon>Bacilli</taxon>
        <taxon>Bacillales</taxon>
        <taxon>Bacillaceae</taxon>
        <taxon>Domibacillus</taxon>
    </lineage>
</organism>
<sequence length="356" mass="40539">MNGINNKGILEKAFHRFNKNQVIEYITGKKVGWVLDKKKKNKEDLKNDFLQLEGSLSKQDIKDLAEMNVMKKKRGLSAYTYKFKHLGKLKDKTVEELQKEFIKSFPLNSVYEIVLAGINIEGENIIVSLKVKEYGNYWKSGVQDLGSLTAFYDNKVIIEKNTKKVSIEAGDDNLEDVIADFLDKRLGLPLSPYTMGIFNASYSNNDSATQKTMLIFDFIYNRLPARGISSSFNKVNFKIKSNHQNGGVQGVSVHGDNIINSDEACKYITLGNDIVSFKTTSIYNGSKVNIEFSLKGKDFDRLKIVITDNKSEQIKQEVMEHIQEEYILMCTHGIKEIEKTRTKLEPIIQAFINSRT</sequence>